<dbReference type="GO" id="GO:0052150">
    <property type="term" value="P:symbiont-mediated perturbation of host apoptosis"/>
    <property type="evidence" value="ECO:0007669"/>
    <property type="project" value="UniProtKB-KW"/>
</dbReference>
<name>I6MRE1_9PAPI</name>
<comment type="caution">
    <text evidence="16">Lacks conserved residue(s) required for the propagation of feature annotation.</text>
</comment>
<evidence type="ECO:0000256" key="14">
    <source>
        <dbReference type="ARBA" id="ARBA00023280"/>
    </source>
</evidence>
<evidence type="ECO:0000256" key="5">
    <source>
        <dbReference type="ARBA" id="ARBA00022632"/>
    </source>
</evidence>
<evidence type="ECO:0000256" key="6">
    <source>
        <dbReference type="ARBA" id="ARBA00022723"/>
    </source>
</evidence>
<evidence type="ECO:0000256" key="9">
    <source>
        <dbReference type="ARBA" id="ARBA00023015"/>
    </source>
</evidence>
<keyword evidence="3 16" id="KW-1048">Host nucleus</keyword>
<dbReference type="Pfam" id="PF00518">
    <property type="entry name" value="E6"/>
    <property type="match status" value="1"/>
</dbReference>
<keyword evidence="8 16" id="KW-0862">Zinc</keyword>
<evidence type="ECO:0000256" key="8">
    <source>
        <dbReference type="ARBA" id="ARBA00022833"/>
    </source>
</evidence>
<comment type="function">
    <text evidence="16">Plays a major role in the induction and maintenance of cellular transformation. E6 associates with host UBE3A/E6-AP ubiquitin-protein ligase and modulates its activity. Protects host keratinocytes from apoptosis by mediating the degradation of host BAK1. May also inhibit host immune response.</text>
</comment>
<comment type="subunit">
    <text evidence="16">Forms homodimers. Interacts with ubiquitin-protein ligase UBE3A/E6-AP; this interaction stimulates UBE3A ubiquitin activity. Interacts with host BAK1.</text>
</comment>
<keyword evidence="14 16" id="KW-0899">Viral immunoevasion</keyword>
<keyword evidence="4 16" id="KW-0945">Host-virus interaction</keyword>
<keyword evidence="15 16" id="KW-1119">Modulation of host cell apoptosis by virus</keyword>
<evidence type="ECO:0000256" key="2">
    <source>
        <dbReference type="ARBA" id="ARBA00022518"/>
    </source>
</evidence>
<dbReference type="GO" id="GO:0006355">
    <property type="term" value="P:regulation of DNA-templated transcription"/>
    <property type="evidence" value="ECO:0007669"/>
    <property type="project" value="UniProtKB-UniRule"/>
</dbReference>
<evidence type="ECO:0000256" key="1">
    <source>
        <dbReference type="ARBA" id="ARBA00006346"/>
    </source>
</evidence>
<gene>
    <name evidence="16 18" type="primary">E6</name>
</gene>
<evidence type="ECO:0000256" key="7">
    <source>
        <dbReference type="ARBA" id="ARBA00022771"/>
    </source>
</evidence>
<dbReference type="GO" id="GO:0039648">
    <property type="term" value="P:symbiont-mediated perturbation of host ubiquitin-like protein modification"/>
    <property type="evidence" value="ECO:0007669"/>
    <property type="project" value="UniProtKB-UniRule"/>
</dbReference>
<keyword evidence="10 16" id="KW-0238">DNA-binding</keyword>
<keyword evidence="11 16" id="KW-0010">Activator</keyword>
<dbReference type="GO" id="GO:0052170">
    <property type="term" value="P:symbiont-mediated suppression of host innate immune response"/>
    <property type="evidence" value="ECO:0007669"/>
    <property type="project" value="UniProtKB-KW"/>
</dbReference>
<evidence type="ECO:0000256" key="16">
    <source>
        <dbReference type="HAMAP-Rule" id="MF_04006"/>
    </source>
</evidence>
<dbReference type="Proteomes" id="UP000121690">
    <property type="component" value="Segment"/>
</dbReference>
<dbReference type="Gene3D" id="3.30.240.40">
    <property type="entry name" value="E6 early regulatory protein"/>
    <property type="match status" value="2"/>
</dbReference>
<keyword evidence="6 16" id="KW-0479">Metal-binding</keyword>
<dbReference type="SUPFAM" id="SSF161229">
    <property type="entry name" value="E6 C-terminal domain-like"/>
    <property type="match status" value="2"/>
</dbReference>
<evidence type="ECO:0000313" key="19">
    <source>
        <dbReference type="Proteomes" id="UP000121690"/>
    </source>
</evidence>
<comment type="subcellular location">
    <subcellularLocation>
        <location evidence="16 17">Host cytoplasm</location>
    </subcellularLocation>
    <subcellularLocation>
        <location evidence="16 17">Host nucleus</location>
    </subcellularLocation>
</comment>
<evidence type="ECO:0000256" key="17">
    <source>
        <dbReference type="RuleBase" id="RU363123"/>
    </source>
</evidence>
<evidence type="ECO:0000256" key="12">
    <source>
        <dbReference type="ARBA" id="ARBA00023163"/>
    </source>
</evidence>
<reference evidence="18 19" key="1">
    <citation type="submission" date="2010-07" db="EMBL/GenBank/DDBJ databases">
        <title>Survey of HPV infection in oral cavity reveals abundant novel beta and gamma HPV types.</title>
        <authorList>
            <person name="Chen Z."/>
            <person name="Sun C."/>
            <person name="Bottalico D."/>
            <person name="Burk R."/>
        </authorList>
    </citation>
    <scope>NUCLEOTIDE SEQUENCE [LARGE SCALE GENOMIC DNA]</scope>
    <source>
        <strain evidence="18">GH1646</strain>
    </source>
</reference>
<evidence type="ECO:0000256" key="15">
    <source>
        <dbReference type="ARBA" id="ARBA00023323"/>
    </source>
</evidence>
<evidence type="ECO:0000256" key="4">
    <source>
        <dbReference type="ARBA" id="ARBA00022581"/>
    </source>
</evidence>
<dbReference type="EMBL" id="HM999991">
    <property type="protein sequence ID" value="AEM24621.1"/>
    <property type="molecule type" value="Genomic_DNA"/>
</dbReference>
<evidence type="ECO:0000256" key="11">
    <source>
        <dbReference type="ARBA" id="ARBA00023159"/>
    </source>
</evidence>
<protein>
    <recommendedName>
        <fullName evidence="16 17">Protein E6</fullName>
    </recommendedName>
</protein>
<feature type="zinc finger region" evidence="16">
    <location>
        <begin position="99"/>
        <end position="135"/>
    </location>
</feature>
<dbReference type="GO" id="GO:0039502">
    <property type="term" value="P:symbiont-mediated suppression of host type I interferon-mediated signaling pathway"/>
    <property type="evidence" value="ECO:0007669"/>
    <property type="project" value="UniProtKB-UniRule"/>
</dbReference>
<keyword evidence="5 16" id="KW-1090">Inhibition of host innate immune response by virus</keyword>
<keyword evidence="9 16" id="KW-0805">Transcription regulation</keyword>
<comment type="similarity">
    <text evidence="1 16 17">Belongs to the papillomaviridae E6 protein family.</text>
</comment>
<dbReference type="InterPro" id="IPR038575">
    <property type="entry name" value="E6_sf"/>
</dbReference>
<sequence>MEPQESNVYGLCVLNGCSLETLCVPCLFCRSNLSFQDIVSFIIKRLRVVLRDNTFFAACSACLRLSAAYEQEHYSQCVATSDFVKYVCDGNVAKLNVRCTFCMKKLDSIEILDTFASGTEFTLVRGIWRAACRLCK</sequence>
<organism evidence="18 19">
    <name type="scientific">Human papillomavirus 139</name>
    <dbReference type="NCBI Taxonomy" id="1070412"/>
    <lineage>
        <taxon>Viruses</taxon>
        <taxon>Monodnaviria</taxon>
        <taxon>Shotokuvirae</taxon>
        <taxon>Cossaviricota</taxon>
        <taxon>Papovaviricetes</taxon>
        <taxon>Zurhausenvirales</taxon>
        <taxon>Papillomaviridae</taxon>
        <taxon>Firstpapillomavirinae</taxon>
        <taxon>Gammapapillomavirus</taxon>
        <taxon>Gammapapillomavirus 7</taxon>
    </lineage>
</organism>
<dbReference type="InterPro" id="IPR001334">
    <property type="entry name" value="E6"/>
</dbReference>
<evidence type="ECO:0000256" key="3">
    <source>
        <dbReference type="ARBA" id="ARBA00022562"/>
    </source>
</evidence>
<dbReference type="GO" id="GO:0008270">
    <property type="term" value="F:zinc ion binding"/>
    <property type="evidence" value="ECO:0007669"/>
    <property type="project" value="UniProtKB-KW"/>
</dbReference>
<keyword evidence="12 16" id="KW-0804">Transcription</keyword>
<feature type="zinc finger region" evidence="16">
    <location>
        <begin position="26"/>
        <end position="62"/>
    </location>
</feature>
<accession>I6MRE1</accession>
<dbReference type="GO" id="GO:0042025">
    <property type="term" value="C:host cell nucleus"/>
    <property type="evidence" value="ECO:0007669"/>
    <property type="project" value="UniProtKB-SubCell"/>
</dbReference>
<dbReference type="HAMAP" id="MF_04006">
    <property type="entry name" value="HPV_E6"/>
    <property type="match status" value="1"/>
</dbReference>
<keyword evidence="7 16" id="KW-0863">Zinc-finger</keyword>
<dbReference type="GO" id="GO:0003677">
    <property type="term" value="F:DNA binding"/>
    <property type="evidence" value="ECO:0007669"/>
    <property type="project" value="UniProtKB-UniRule"/>
</dbReference>
<evidence type="ECO:0000313" key="18">
    <source>
        <dbReference type="EMBL" id="AEM24621.1"/>
    </source>
</evidence>
<keyword evidence="2 16" id="KW-0244">Early protein</keyword>
<evidence type="ECO:0000256" key="10">
    <source>
        <dbReference type="ARBA" id="ARBA00023125"/>
    </source>
</evidence>
<evidence type="ECO:0000256" key="13">
    <source>
        <dbReference type="ARBA" id="ARBA00023200"/>
    </source>
</evidence>
<keyword evidence="13 16" id="KW-1035">Host cytoplasm</keyword>
<proteinExistence type="inferred from homology"/>
<dbReference type="GO" id="GO:0006351">
    <property type="term" value="P:DNA-templated transcription"/>
    <property type="evidence" value="ECO:0007669"/>
    <property type="project" value="UniProtKB-UniRule"/>
</dbReference>
<dbReference type="GO" id="GO:0030430">
    <property type="term" value="C:host cell cytoplasm"/>
    <property type="evidence" value="ECO:0007669"/>
    <property type="project" value="UniProtKB-SubCell"/>
</dbReference>